<comment type="similarity">
    <text evidence="1">Belongs to the N(4)/N(6)-methyltransferase family.</text>
</comment>
<evidence type="ECO:0000256" key="4">
    <source>
        <dbReference type="ARBA" id="ARBA00022691"/>
    </source>
</evidence>
<gene>
    <name evidence="7" type="ORF">IAD26_09170</name>
</gene>
<name>A0A9D1N264_9CLOT</name>
<feature type="domain" description="DNA methylase N-4/N-6" evidence="6">
    <location>
        <begin position="43"/>
        <end position="251"/>
    </location>
</feature>
<keyword evidence="5" id="KW-0680">Restriction system</keyword>
<dbReference type="PROSITE" id="PS00092">
    <property type="entry name" value="N6_MTASE"/>
    <property type="match status" value="1"/>
</dbReference>
<dbReference type="Gene3D" id="3.40.50.150">
    <property type="entry name" value="Vaccinia Virus protein VP39"/>
    <property type="match status" value="1"/>
</dbReference>
<organism evidence="7 8">
    <name type="scientific">Candidatus Limenecus avicola</name>
    <dbReference type="NCBI Taxonomy" id="2840847"/>
    <lineage>
        <taxon>Bacteria</taxon>
        <taxon>Bacillati</taxon>
        <taxon>Bacillota</taxon>
        <taxon>Clostridia</taxon>
        <taxon>Eubacteriales</taxon>
        <taxon>Clostridiaceae</taxon>
        <taxon>Clostridiaceae incertae sedis</taxon>
        <taxon>Candidatus Limenecus</taxon>
    </lineage>
</organism>
<sequence>MGVNTTTCQKNDLWLLGKHKLLCGDALDSDSFKCLLMTEKAEIIITDPPYNVKIKGHVCGNGKIQHADFKMASGEMTESEFMNFTQKFMENLRESSTDGSLHYIFIDWRGLKTFLNAGEQYDELKNICVWDKTTGGMGSLYRSQHELVCVFKNGKSPHINNIQLGSNGRYRTNVWAVKGMNAQNKQVKELFKLHPTVKPVSLLSDILLDASSPGSIVLDCFGGSGSTLIACEKTKRKARLIELDQQYCNAIIYRWEKLTGCKAELKMNFWG</sequence>
<dbReference type="InterPro" id="IPR002941">
    <property type="entry name" value="DNA_methylase_N4/N6"/>
</dbReference>
<dbReference type="InterPro" id="IPR002295">
    <property type="entry name" value="N4/N6-MTase_EcoPI_Mod-like"/>
</dbReference>
<dbReference type="GO" id="GO:0003677">
    <property type="term" value="F:DNA binding"/>
    <property type="evidence" value="ECO:0007669"/>
    <property type="project" value="InterPro"/>
</dbReference>
<dbReference type="AlphaFoldDB" id="A0A9D1N264"/>
<dbReference type="GO" id="GO:0032259">
    <property type="term" value="P:methylation"/>
    <property type="evidence" value="ECO:0007669"/>
    <property type="project" value="UniProtKB-KW"/>
</dbReference>
<reference evidence="7" key="1">
    <citation type="submission" date="2020-10" db="EMBL/GenBank/DDBJ databases">
        <authorList>
            <person name="Gilroy R."/>
        </authorList>
    </citation>
    <scope>NUCLEOTIDE SEQUENCE</scope>
    <source>
        <strain evidence="7">CHK154-7741</strain>
    </source>
</reference>
<evidence type="ECO:0000259" key="6">
    <source>
        <dbReference type="Pfam" id="PF01555"/>
    </source>
</evidence>
<evidence type="ECO:0000313" key="7">
    <source>
        <dbReference type="EMBL" id="HIU93286.1"/>
    </source>
</evidence>
<dbReference type="InterPro" id="IPR029063">
    <property type="entry name" value="SAM-dependent_MTases_sf"/>
</dbReference>
<evidence type="ECO:0000256" key="5">
    <source>
        <dbReference type="ARBA" id="ARBA00022747"/>
    </source>
</evidence>
<dbReference type="GO" id="GO:0008170">
    <property type="term" value="F:N-methyltransferase activity"/>
    <property type="evidence" value="ECO:0007669"/>
    <property type="project" value="InterPro"/>
</dbReference>
<dbReference type="GO" id="GO:0009307">
    <property type="term" value="P:DNA restriction-modification system"/>
    <property type="evidence" value="ECO:0007669"/>
    <property type="project" value="UniProtKB-KW"/>
</dbReference>
<evidence type="ECO:0000256" key="2">
    <source>
        <dbReference type="ARBA" id="ARBA00022603"/>
    </source>
</evidence>
<evidence type="ECO:0000256" key="3">
    <source>
        <dbReference type="ARBA" id="ARBA00022679"/>
    </source>
</evidence>
<accession>A0A9D1N264</accession>
<proteinExistence type="inferred from homology"/>
<dbReference type="InterPro" id="IPR002052">
    <property type="entry name" value="DNA_methylase_N6_adenine_CS"/>
</dbReference>
<dbReference type="Pfam" id="PF01555">
    <property type="entry name" value="N6_N4_Mtase"/>
    <property type="match status" value="1"/>
</dbReference>
<dbReference type="SUPFAM" id="SSF53335">
    <property type="entry name" value="S-adenosyl-L-methionine-dependent methyltransferases"/>
    <property type="match status" value="1"/>
</dbReference>
<dbReference type="EMBL" id="DVOD01000067">
    <property type="protein sequence ID" value="HIU93286.1"/>
    <property type="molecule type" value="Genomic_DNA"/>
</dbReference>
<dbReference type="Proteomes" id="UP000886748">
    <property type="component" value="Unassembled WGS sequence"/>
</dbReference>
<protein>
    <submittedName>
        <fullName evidence="7">Site-specific DNA-methyltransferase</fullName>
    </submittedName>
</protein>
<evidence type="ECO:0000256" key="1">
    <source>
        <dbReference type="ARBA" id="ARBA00006594"/>
    </source>
</evidence>
<comment type="caution">
    <text evidence="7">The sequence shown here is derived from an EMBL/GenBank/DDBJ whole genome shotgun (WGS) entry which is preliminary data.</text>
</comment>
<keyword evidence="2" id="KW-0489">Methyltransferase</keyword>
<keyword evidence="3" id="KW-0808">Transferase</keyword>
<reference evidence="7" key="2">
    <citation type="journal article" date="2021" name="PeerJ">
        <title>Extensive microbial diversity within the chicken gut microbiome revealed by metagenomics and culture.</title>
        <authorList>
            <person name="Gilroy R."/>
            <person name="Ravi A."/>
            <person name="Getino M."/>
            <person name="Pursley I."/>
            <person name="Horton D.L."/>
            <person name="Alikhan N.F."/>
            <person name="Baker D."/>
            <person name="Gharbi K."/>
            <person name="Hall N."/>
            <person name="Watson M."/>
            <person name="Adriaenssens E.M."/>
            <person name="Foster-Nyarko E."/>
            <person name="Jarju S."/>
            <person name="Secka A."/>
            <person name="Antonio M."/>
            <person name="Oren A."/>
            <person name="Chaudhuri R.R."/>
            <person name="La Ragione R."/>
            <person name="Hildebrand F."/>
            <person name="Pallen M.J."/>
        </authorList>
    </citation>
    <scope>NUCLEOTIDE SEQUENCE</scope>
    <source>
        <strain evidence="7">CHK154-7741</strain>
    </source>
</reference>
<evidence type="ECO:0000313" key="8">
    <source>
        <dbReference type="Proteomes" id="UP000886748"/>
    </source>
</evidence>
<dbReference type="PRINTS" id="PR00506">
    <property type="entry name" value="D21N6MTFRASE"/>
</dbReference>
<keyword evidence="4" id="KW-0949">S-adenosyl-L-methionine</keyword>